<dbReference type="HOGENOM" id="CLU_027402_12_0_10"/>
<dbReference type="KEGG" id="paa:Paes_0077"/>
<dbReference type="eggNOG" id="COG2801">
    <property type="taxonomic scope" value="Bacteria"/>
</dbReference>
<sequence>MKTRRSWIGSDESIPITRQCELTGASRSTFYHKPSVIMLDPDEKVLLDLIDEEFTRHPFYGSRRMSHYIRQQGYQVNRKRVQRLMRVLSLAGMAPGPKTSEPHPEHRVYPYLLRGVNVTHPNQVWSADISVPQ</sequence>
<accession>B4S343</accession>
<dbReference type="RefSeq" id="WP_012504674.1">
    <property type="nucleotide sequence ID" value="NC_011059.1"/>
</dbReference>
<dbReference type="Proteomes" id="UP000002725">
    <property type="component" value="Chromosome"/>
</dbReference>
<proteinExistence type="predicted"/>
<evidence type="ECO:0000313" key="3">
    <source>
        <dbReference type="Proteomes" id="UP000002725"/>
    </source>
</evidence>
<dbReference type="EMBL" id="CP001108">
    <property type="protein sequence ID" value="ACF45137.1"/>
    <property type="molecule type" value="Genomic_DNA"/>
</dbReference>
<evidence type="ECO:0000313" key="2">
    <source>
        <dbReference type="EMBL" id="ACF45137.1"/>
    </source>
</evidence>
<dbReference type="PANTHER" id="PTHR46889:SF4">
    <property type="entry name" value="TRANSPOSASE INSO FOR INSERTION SEQUENCE ELEMENT IS911B-RELATED"/>
    <property type="match status" value="1"/>
</dbReference>
<keyword evidence="3" id="KW-1185">Reference proteome</keyword>
<dbReference type="InterPro" id="IPR025948">
    <property type="entry name" value="HTH-like_dom"/>
</dbReference>
<organism evidence="2 3">
    <name type="scientific">Prosthecochloris aestuarii (strain DSM 271 / SK 413)</name>
    <dbReference type="NCBI Taxonomy" id="290512"/>
    <lineage>
        <taxon>Bacteria</taxon>
        <taxon>Pseudomonadati</taxon>
        <taxon>Chlorobiota</taxon>
        <taxon>Chlorobiia</taxon>
        <taxon>Chlorobiales</taxon>
        <taxon>Chlorobiaceae</taxon>
        <taxon>Prosthecochloris</taxon>
    </lineage>
</organism>
<evidence type="ECO:0000259" key="1">
    <source>
        <dbReference type="Pfam" id="PF13276"/>
    </source>
</evidence>
<dbReference type="PANTHER" id="PTHR46889">
    <property type="entry name" value="TRANSPOSASE INSF FOR INSERTION SEQUENCE IS3B-RELATED"/>
    <property type="match status" value="1"/>
</dbReference>
<dbReference type="InterPro" id="IPR050900">
    <property type="entry name" value="Transposase_IS3/IS150/IS904"/>
</dbReference>
<gene>
    <name evidence="2" type="ordered locus">Paes_0077</name>
</gene>
<name>B4S343_PROA2</name>
<reference evidence="2" key="1">
    <citation type="submission" date="2008-06" db="EMBL/GenBank/DDBJ databases">
        <title>Complete sequence of chromosome of Prosthecochloris aestuarii DSM 271.</title>
        <authorList>
            <consortium name="US DOE Joint Genome Institute"/>
            <person name="Lucas S."/>
            <person name="Copeland A."/>
            <person name="Lapidus A."/>
            <person name="Glavina del Rio T."/>
            <person name="Dalin E."/>
            <person name="Tice H."/>
            <person name="Bruce D."/>
            <person name="Goodwin L."/>
            <person name="Pitluck S."/>
            <person name="Schmutz J."/>
            <person name="Larimer F."/>
            <person name="Land M."/>
            <person name="Hauser L."/>
            <person name="Kyrpides N."/>
            <person name="Anderson I."/>
            <person name="Liu Z."/>
            <person name="Li T."/>
            <person name="Zhao F."/>
            <person name="Overmann J."/>
            <person name="Bryant D.A."/>
            <person name="Richardson P."/>
        </authorList>
    </citation>
    <scope>NUCLEOTIDE SEQUENCE [LARGE SCALE GENOMIC DNA]</scope>
    <source>
        <strain evidence="2">DSM 271</strain>
    </source>
</reference>
<dbReference type="STRING" id="290512.Paes_0077"/>
<dbReference type="Pfam" id="PF13276">
    <property type="entry name" value="HTH_21"/>
    <property type="match status" value="1"/>
</dbReference>
<dbReference type="AlphaFoldDB" id="B4S343"/>
<protein>
    <recommendedName>
        <fullName evidence="1">HTH-like domain-containing protein</fullName>
    </recommendedName>
</protein>
<feature type="domain" description="HTH-like" evidence="1">
    <location>
        <begin position="43"/>
        <end position="93"/>
    </location>
</feature>